<gene>
    <name evidence="3" type="ORF">BG454_03085</name>
</gene>
<keyword evidence="3" id="KW-0830">Ubiquinone</keyword>
<evidence type="ECO:0000256" key="1">
    <source>
        <dbReference type="SAM" id="MobiDB-lite"/>
    </source>
</evidence>
<feature type="region of interest" description="Disordered" evidence="1">
    <location>
        <begin position="62"/>
        <end position="112"/>
    </location>
</feature>
<dbReference type="KEGG" id="rbg:BG454_03085"/>
<dbReference type="RefSeq" id="WP_084634697.1">
    <property type="nucleotide sequence ID" value="NZ_CP024899.1"/>
</dbReference>
<keyword evidence="4" id="KW-1185">Reference proteome</keyword>
<keyword evidence="2" id="KW-0472">Membrane</keyword>
<keyword evidence="2" id="KW-0812">Transmembrane</keyword>
<evidence type="ECO:0000313" key="4">
    <source>
        <dbReference type="Proteomes" id="UP000228948"/>
    </source>
</evidence>
<dbReference type="STRING" id="441209.GCA_001870665_00607"/>
<feature type="compositionally biased region" description="Low complexity" evidence="1">
    <location>
        <begin position="74"/>
        <end position="105"/>
    </location>
</feature>
<feature type="transmembrane region" description="Helical" evidence="2">
    <location>
        <begin position="12"/>
        <end position="35"/>
    </location>
</feature>
<evidence type="ECO:0000313" key="3">
    <source>
        <dbReference type="EMBL" id="ATX64942.1"/>
    </source>
</evidence>
<evidence type="ECO:0000256" key="2">
    <source>
        <dbReference type="SAM" id="Phobius"/>
    </source>
</evidence>
<keyword evidence="2" id="KW-1133">Transmembrane helix</keyword>
<dbReference type="Proteomes" id="UP000228948">
    <property type="component" value="Chromosome"/>
</dbReference>
<accession>A0A2K8K656</accession>
<proteinExistence type="predicted"/>
<dbReference type="AlphaFoldDB" id="A0A2K8K656"/>
<name>A0A2K8K656_9RHOB</name>
<dbReference type="EMBL" id="CP024899">
    <property type="protein sequence ID" value="ATX64942.1"/>
    <property type="molecule type" value="Genomic_DNA"/>
</dbReference>
<protein>
    <submittedName>
        <fullName evidence="3">NADH:ubiquinone oxidoreductase</fullName>
    </submittedName>
</protein>
<feature type="transmembrane region" description="Helical" evidence="2">
    <location>
        <begin position="41"/>
        <end position="58"/>
    </location>
</feature>
<sequence length="196" mass="20009">MPNSEIKNAPPLYGWTIAIAAGAVATGVSFLAVGIEGNGSVGIGAVIALVVGVIFTIAETPPSKKPVQPTKQVTAKTAAAAPTAPAPAASPAAPAAAPVASASTSEVDEQTGVQPQALDAPVGQADDLKKITGVGPVLEGKLNDLGIYHFWQIAKWNEEEIAWVDGFLNFKGRIQRDEWIAQASKLAADSPAKPPA</sequence>
<organism evidence="3 4">
    <name type="scientific">Roseinatronobacter bogoriensis subsp. barguzinensis</name>
    <dbReference type="NCBI Taxonomy" id="441209"/>
    <lineage>
        <taxon>Bacteria</taxon>
        <taxon>Pseudomonadati</taxon>
        <taxon>Pseudomonadota</taxon>
        <taxon>Alphaproteobacteria</taxon>
        <taxon>Rhodobacterales</taxon>
        <taxon>Paracoccaceae</taxon>
        <taxon>Roseinatronobacter</taxon>
    </lineage>
</organism>
<dbReference type="Gene3D" id="1.10.150.20">
    <property type="entry name" value="5' to 3' exonuclease, C-terminal subdomain"/>
    <property type="match status" value="1"/>
</dbReference>
<dbReference type="OrthoDB" id="9807941at2"/>
<reference evidence="3 4" key="1">
    <citation type="submission" date="2017-11" db="EMBL/GenBank/DDBJ databases">
        <title>Revised Sequence and Annotation of the Rhodobaca barguzinensis strain alga05 Genome.</title>
        <authorList>
            <person name="Kopejtka K."/>
            <person name="Tomasch J.M."/>
            <person name="Bunk B."/>
            <person name="Koblizek M."/>
        </authorList>
    </citation>
    <scope>NUCLEOTIDE SEQUENCE [LARGE SCALE GENOMIC DNA]</scope>
    <source>
        <strain evidence="4">alga05</strain>
    </source>
</reference>